<dbReference type="GO" id="GO:0009055">
    <property type="term" value="F:electron transfer activity"/>
    <property type="evidence" value="ECO:0007669"/>
    <property type="project" value="InterPro"/>
</dbReference>
<evidence type="ECO:0000313" key="5">
    <source>
        <dbReference type="EMBL" id="PKA46189.1"/>
    </source>
</evidence>
<proteinExistence type="predicted"/>
<dbReference type="InterPro" id="IPR008972">
    <property type="entry name" value="Cupredoxin"/>
</dbReference>
<accession>A0A2H9ZSC1</accession>
<evidence type="ECO:0000256" key="3">
    <source>
        <dbReference type="SAM" id="SignalP"/>
    </source>
</evidence>
<reference evidence="5 6" key="1">
    <citation type="journal article" date="2017" name="Nature">
        <title>The Apostasia genome and the evolution of orchids.</title>
        <authorList>
            <person name="Zhang G.Q."/>
            <person name="Liu K.W."/>
            <person name="Li Z."/>
            <person name="Lohaus R."/>
            <person name="Hsiao Y.Y."/>
            <person name="Niu S.C."/>
            <person name="Wang J.Y."/>
            <person name="Lin Y.C."/>
            <person name="Xu Q."/>
            <person name="Chen L.J."/>
            <person name="Yoshida K."/>
            <person name="Fujiwara S."/>
            <person name="Wang Z.W."/>
            <person name="Zhang Y.Q."/>
            <person name="Mitsuda N."/>
            <person name="Wang M."/>
            <person name="Liu G.H."/>
            <person name="Pecoraro L."/>
            <person name="Huang H.X."/>
            <person name="Xiao X.J."/>
            <person name="Lin M."/>
            <person name="Wu X.Y."/>
            <person name="Wu W.L."/>
            <person name="Chen Y.Y."/>
            <person name="Chang S.B."/>
            <person name="Sakamoto S."/>
            <person name="Ohme-Takagi M."/>
            <person name="Yagi M."/>
            <person name="Zeng S.J."/>
            <person name="Shen C.Y."/>
            <person name="Yeh C.M."/>
            <person name="Luo Y.B."/>
            <person name="Tsai W.C."/>
            <person name="Van de Peer Y."/>
            <person name="Liu Z.J."/>
        </authorList>
    </citation>
    <scope>NUCLEOTIDE SEQUENCE [LARGE SCALE GENOMIC DNA]</scope>
    <source>
        <strain evidence="6">cv. Shenzhen</strain>
        <tissue evidence="5">Stem</tissue>
    </source>
</reference>
<dbReference type="OrthoDB" id="2015260at2759"/>
<evidence type="ECO:0000256" key="2">
    <source>
        <dbReference type="ARBA" id="ARBA00023180"/>
    </source>
</evidence>
<dbReference type="FunFam" id="2.60.40.420:FF:000034">
    <property type="entry name" value="Cupredoxin superfamily protein"/>
    <property type="match status" value="1"/>
</dbReference>
<feature type="signal peptide" evidence="3">
    <location>
        <begin position="1"/>
        <end position="21"/>
    </location>
</feature>
<keyword evidence="6" id="KW-1185">Reference proteome</keyword>
<dbReference type="Pfam" id="PF02298">
    <property type="entry name" value="Cu_bind_like"/>
    <property type="match status" value="1"/>
</dbReference>
<evidence type="ECO:0000256" key="1">
    <source>
        <dbReference type="ARBA" id="ARBA00023157"/>
    </source>
</evidence>
<dbReference type="EMBL" id="KZ454427">
    <property type="protein sequence ID" value="PKA46189.1"/>
    <property type="molecule type" value="Genomic_DNA"/>
</dbReference>
<name>A0A2H9ZSC1_9ASPA</name>
<dbReference type="PANTHER" id="PTHR33021:SF288">
    <property type="entry name" value="OS03G0648500 PROTEIN"/>
    <property type="match status" value="1"/>
</dbReference>
<dbReference type="AlphaFoldDB" id="A0A2H9ZSC1"/>
<dbReference type="SUPFAM" id="SSF49503">
    <property type="entry name" value="Cupredoxins"/>
    <property type="match status" value="1"/>
</dbReference>
<dbReference type="PROSITE" id="PS51485">
    <property type="entry name" value="PHYTOCYANIN"/>
    <property type="match status" value="1"/>
</dbReference>
<dbReference type="InterPro" id="IPR039391">
    <property type="entry name" value="Phytocyanin-like"/>
</dbReference>
<feature type="chain" id="PRO_5014193090" evidence="3">
    <location>
        <begin position="22"/>
        <end position="128"/>
    </location>
</feature>
<dbReference type="Gene3D" id="2.60.40.420">
    <property type="entry name" value="Cupredoxins - blue copper proteins"/>
    <property type="match status" value="1"/>
</dbReference>
<dbReference type="STRING" id="1088818.A0A2H9ZSC1"/>
<dbReference type="Proteomes" id="UP000236161">
    <property type="component" value="Unassembled WGS sequence"/>
</dbReference>
<protein>
    <submittedName>
        <fullName evidence="5">Umecyanin</fullName>
    </submittedName>
</protein>
<organism evidence="5 6">
    <name type="scientific">Apostasia shenzhenica</name>
    <dbReference type="NCBI Taxonomy" id="1088818"/>
    <lineage>
        <taxon>Eukaryota</taxon>
        <taxon>Viridiplantae</taxon>
        <taxon>Streptophyta</taxon>
        <taxon>Embryophyta</taxon>
        <taxon>Tracheophyta</taxon>
        <taxon>Spermatophyta</taxon>
        <taxon>Magnoliopsida</taxon>
        <taxon>Liliopsida</taxon>
        <taxon>Asparagales</taxon>
        <taxon>Orchidaceae</taxon>
        <taxon>Apostasioideae</taxon>
        <taxon>Apostasia</taxon>
    </lineage>
</organism>
<gene>
    <name evidence="5" type="ORF">AXF42_Ash015482</name>
</gene>
<keyword evidence="3" id="KW-0732">Signal</keyword>
<dbReference type="PANTHER" id="PTHR33021">
    <property type="entry name" value="BLUE COPPER PROTEIN"/>
    <property type="match status" value="1"/>
</dbReference>
<feature type="domain" description="Phytocyanin" evidence="4">
    <location>
        <begin position="22"/>
        <end position="123"/>
    </location>
</feature>
<keyword evidence="1" id="KW-1015">Disulfide bond</keyword>
<evidence type="ECO:0000259" key="4">
    <source>
        <dbReference type="PROSITE" id="PS51485"/>
    </source>
</evidence>
<keyword evidence="2" id="KW-0325">Glycoprotein</keyword>
<dbReference type="InterPro" id="IPR003245">
    <property type="entry name" value="Phytocyanin_dom"/>
</dbReference>
<dbReference type="GO" id="GO:0005886">
    <property type="term" value="C:plasma membrane"/>
    <property type="evidence" value="ECO:0007669"/>
    <property type="project" value="TreeGrafter"/>
</dbReference>
<sequence length="128" mass="14181">MICFLLQYLLIISPAIPSSFGHNHVVGDSIWSIPPSTDFYLIWSRNRSFTAGDSLVFRFDTGLSNVVQVSRREYESCSAQNPFRSFEVGPAIVSLMEEGVYYFTCTFGNYCFLGQKLSVAVAGNSPAA</sequence>
<evidence type="ECO:0000313" key="6">
    <source>
        <dbReference type="Proteomes" id="UP000236161"/>
    </source>
</evidence>